<feature type="region of interest" description="Disordered" evidence="10">
    <location>
        <begin position="373"/>
        <end position="413"/>
    </location>
</feature>
<evidence type="ECO:0000256" key="2">
    <source>
        <dbReference type="ARBA" id="ARBA00022527"/>
    </source>
</evidence>
<evidence type="ECO:0000256" key="5">
    <source>
        <dbReference type="ARBA" id="ARBA00022777"/>
    </source>
</evidence>
<dbReference type="SUPFAM" id="SSF56112">
    <property type="entry name" value="Protein kinase-like (PK-like)"/>
    <property type="match status" value="1"/>
</dbReference>
<dbReference type="Gene3D" id="1.10.510.10">
    <property type="entry name" value="Transferase(Phosphotransferase) domain 1"/>
    <property type="match status" value="1"/>
</dbReference>
<dbReference type="PANTHER" id="PTHR24363:SF0">
    <property type="entry name" value="SERINE_THREONINE KINASE LIKE DOMAIN CONTAINING 1"/>
    <property type="match status" value="1"/>
</dbReference>
<evidence type="ECO:0000313" key="14">
    <source>
        <dbReference type="Proteomes" id="UP000481033"/>
    </source>
</evidence>
<evidence type="ECO:0000313" key="13">
    <source>
        <dbReference type="EMBL" id="NEZ60713.1"/>
    </source>
</evidence>
<evidence type="ECO:0000256" key="3">
    <source>
        <dbReference type="ARBA" id="ARBA00022679"/>
    </source>
</evidence>
<keyword evidence="4 9" id="KW-0547">Nucleotide-binding</keyword>
<organism evidence="13 14">
    <name type="scientific">Adonisia turfae CCMR0081</name>
    <dbReference type="NCBI Taxonomy" id="2292702"/>
    <lineage>
        <taxon>Bacteria</taxon>
        <taxon>Bacillati</taxon>
        <taxon>Cyanobacteriota</taxon>
        <taxon>Adonisia</taxon>
        <taxon>Adonisia turfae</taxon>
    </lineage>
</organism>
<dbReference type="GO" id="GO:0004674">
    <property type="term" value="F:protein serine/threonine kinase activity"/>
    <property type="evidence" value="ECO:0007669"/>
    <property type="project" value="UniProtKB-KW"/>
</dbReference>
<keyword evidence="14" id="KW-1185">Reference proteome</keyword>
<feature type="region of interest" description="Disordered" evidence="10">
    <location>
        <begin position="515"/>
        <end position="575"/>
    </location>
</feature>
<comment type="catalytic activity">
    <reaction evidence="7">
        <text>L-threonyl-[protein] + ATP = O-phospho-L-threonyl-[protein] + ADP + H(+)</text>
        <dbReference type="Rhea" id="RHEA:46608"/>
        <dbReference type="Rhea" id="RHEA-COMP:11060"/>
        <dbReference type="Rhea" id="RHEA-COMP:11605"/>
        <dbReference type="ChEBI" id="CHEBI:15378"/>
        <dbReference type="ChEBI" id="CHEBI:30013"/>
        <dbReference type="ChEBI" id="CHEBI:30616"/>
        <dbReference type="ChEBI" id="CHEBI:61977"/>
        <dbReference type="ChEBI" id="CHEBI:456216"/>
        <dbReference type="EC" id="2.7.11.1"/>
    </reaction>
</comment>
<dbReference type="PROSITE" id="PS00109">
    <property type="entry name" value="PROTEIN_KINASE_TYR"/>
    <property type="match status" value="1"/>
</dbReference>
<reference evidence="13 14" key="1">
    <citation type="journal article" date="2020" name="Microb. Ecol.">
        <title>Ecogenomics of the Marine Benthic Filamentous Cyanobacterium Adonisia.</title>
        <authorList>
            <person name="Walter J.M."/>
            <person name="Coutinho F.H."/>
            <person name="Leomil L."/>
            <person name="Hargreaves P.I."/>
            <person name="Campeao M.E."/>
            <person name="Vieira V.V."/>
            <person name="Silva B.S."/>
            <person name="Fistarol G.O."/>
            <person name="Salomon P.S."/>
            <person name="Sawabe T."/>
            <person name="Mino S."/>
            <person name="Hosokawa M."/>
            <person name="Miyashita H."/>
            <person name="Maruyama F."/>
            <person name="van Verk M.C."/>
            <person name="Dutilh B.E."/>
            <person name="Thompson C.C."/>
            <person name="Thompson F.L."/>
        </authorList>
    </citation>
    <scope>NUCLEOTIDE SEQUENCE [LARGE SCALE GENOMIC DNA]</scope>
    <source>
        <strain evidence="13 14">CCMR0081</strain>
    </source>
</reference>
<evidence type="ECO:0000256" key="11">
    <source>
        <dbReference type="SAM" id="Phobius"/>
    </source>
</evidence>
<feature type="compositionally biased region" description="Acidic residues" evidence="10">
    <location>
        <begin position="539"/>
        <end position="560"/>
    </location>
</feature>
<feature type="binding site" evidence="9">
    <location>
        <position position="45"/>
    </location>
    <ligand>
        <name>ATP</name>
        <dbReference type="ChEBI" id="CHEBI:30616"/>
    </ligand>
</feature>
<keyword evidence="11" id="KW-0472">Membrane</keyword>
<dbReference type="Gene3D" id="2.60.120.380">
    <property type="match status" value="2"/>
</dbReference>
<dbReference type="PANTHER" id="PTHR24363">
    <property type="entry name" value="SERINE/THREONINE PROTEIN KINASE"/>
    <property type="match status" value="1"/>
</dbReference>
<feature type="compositionally biased region" description="Acidic residues" evidence="10">
    <location>
        <begin position="515"/>
        <end position="526"/>
    </location>
</feature>
<feature type="compositionally biased region" description="Pro residues" evidence="10">
    <location>
        <begin position="395"/>
        <end position="405"/>
    </location>
</feature>
<protein>
    <recommendedName>
        <fullName evidence="1">non-specific serine/threonine protein kinase</fullName>
        <ecNumber evidence="1">2.7.11.1</ecNumber>
    </recommendedName>
</protein>
<dbReference type="InterPro" id="IPR000719">
    <property type="entry name" value="Prot_kinase_dom"/>
</dbReference>
<accession>A0A6M0RXU0</accession>
<keyword evidence="3" id="KW-0808">Transferase</keyword>
<dbReference type="GO" id="GO:0005524">
    <property type="term" value="F:ATP binding"/>
    <property type="evidence" value="ECO:0007669"/>
    <property type="project" value="UniProtKB-UniRule"/>
</dbReference>
<comment type="catalytic activity">
    <reaction evidence="8">
        <text>L-seryl-[protein] + ATP = O-phospho-L-seryl-[protein] + ADP + H(+)</text>
        <dbReference type="Rhea" id="RHEA:17989"/>
        <dbReference type="Rhea" id="RHEA-COMP:9863"/>
        <dbReference type="Rhea" id="RHEA-COMP:11604"/>
        <dbReference type="ChEBI" id="CHEBI:15378"/>
        <dbReference type="ChEBI" id="CHEBI:29999"/>
        <dbReference type="ChEBI" id="CHEBI:30616"/>
        <dbReference type="ChEBI" id="CHEBI:83421"/>
        <dbReference type="ChEBI" id="CHEBI:456216"/>
        <dbReference type="EC" id="2.7.11.1"/>
    </reaction>
</comment>
<dbReference type="CDD" id="cd14014">
    <property type="entry name" value="STKc_PknB_like"/>
    <property type="match status" value="1"/>
</dbReference>
<dbReference type="PROSITE" id="PS00107">
    <property type="entry name" value="PROTEIN_KINASE_ATP"/>
    <property type="match status" value="1"/>
</dbReference>
<keyword evidence="11" id="KW-1133">Transmembrane helix</keyword>
<keyword evidence="11" id="KW-0812">Transmembrane</keyword>
<feature type="domain" description="Protein kinase" evidence="12">
    <location>
        <begin position="15"/>
        <end position="274"/>
    </location>
</feature>
<feature type="compositionally biased region" description="Polar residues" evidence="10">
    <location>
        <begin position="308"/>
        <end position="319"/>
    </location>
</feature>
<keyword evidence="2 13" id="KW-0723">Serine/threonine-protein kinase</keyword>
<dbReference type="Gene3D" id="3.30.200.20">
    <property type="entry name" value="Phosphorylase Kinase, domain 1"/>
    <property type="match status" value="1"/>
</dbReference>
<feature type="region of interest" description="Disordered" evidence="10">
    <location>
        <begin position="273"/>
        <end position="296"/>
    </location>
</feature>
<evidence type="ECO:0000256" key="10">
    <source>
        <dbReference type="SAM" id="MobiDB-lite"/>
    </source>
</evidence>
<evidence type="ECO:0000256" key="9">
    <source>
        <dbReference type="PROSITE-ProRule" id="PRU10141"/>
    </source>
</evidence>
<evidence type="ECO:0000256" key="1">
    <source>
        <dbReference type="ARBA" id="ARBA00012513"/>
    </source>
</evidence>
<keyword evidence="6 9" id="KW-0067">ATP-binding</keyword>
<dbReference type="Pfam" id="PF00069">
    <property type="entry name" value="Pkinase"/>
    <property type="match status" value="1"/>
</dbReference>
<feature type="region of interest" description="Disordered" evidence="10">
    <location>
        <begin position="308"/>
        <end position="333"/>
    </location>
</feature>
<dbReference type="EMBL" id="QXHD01000004">
    <property type="protein sequence ID" value="NEZ60713.1"/>
    <property type="molecule type" value="Genomic_DNA"/>
</dbReference>
<evidence type="ECO:0000259" key="12">
    <source>
        <dbReference type="PROSITE" id="PS50011"/>
    </source>
</evidence>
<evidence type="ECO:0000256" key="6">
    <source>
        <dbReference type="ARBA" id="ARBA00022840"/>
    </source>
</evidence>
<dbReference type="InterPro" id="IPR008266">
    <property type="entry name" value="Tyr_kinase_AS"/>
</dbReference>
<feature type="compositionally biased region" description="Polar residues" evidence="10">
    <location>
        <begin position="562"/>
        <end position="575"/>
    </location>
</feature>
<dbReference type="Proteomes" id="UP000481033">
    <property type="component" value="Unassembled WGS sequence"/>
</dbReference>
<name>A0A6M0RXU0_9CYAN</name>
<evidence type="ECO:0000256" key="7">
    <source>
        <dbReference type="ARBA" id="ARBA00047899"/>
    </source>
</evidence>
<dbReference type="InterPro" id="IPR017441">
    <property type="entry name" value="Protein_kinase_ATP_BS"/>
</dbReference>
<keyword evidence="5 13" id="KW-0418">Kinase</keyword>
<dbReference type="PROSITE" id="PS50011">
    <property type="entry name" value="PROTEIN_KINASE_DOM"/>
    <property type="match status" value="1"/>
</dbReference>
<evidence type="ECO:0000256" key="8">
    <source>
        <dbReference type="ARBA" id="ARBA00048679"/>
    </source>
</evidence>
<dbReference type="InterPro" id="IPR011009">
    <property type="entry name" value="Kinase-like_dom_sf"/>
</dbReference>
<comment type="caution">
    <text evidence="13">The sequence shown here is derived from an EMBL/GenBank/DDBJ whole genome shotgun (WGS) entry which is preliminary data.</text>
</comment>
<gene>
    <name evidence="13" type="ORF">DXZ20_34750</name>
</gene>
<proteinExistence type="predicted"/>
<evidence type="ECO:0000256" key="4">
    <source>
        <dbReference type="ARBA" id="ARBA00022741"/>
    </source>
</evidence>
<feature type="compositionally biased region" description="Low complexity" evidence="10">
    <location>
        <begin position="279"/>
        <end position="290"/>
    </location>
</feature>
<feature type="transmembrane region" description="Helical" evidence="11">
    <location>
        <begin position="342"/>
        <end position="363"/>
    </location>
</feature>
<sequence length="670" mass="72212">MQPALAVGTLLQNRYRIVRLLGQGGFGRTYLTKDQGRFEEECVIKEFMPPAGGDRFSSKAAQLFQREAEILYQISHPQIPEFRASFEQDQRLFLVQEHIEGLTYREILQQRPGQAFSETEIRAFLGQLLPVLAHIHAKGIIHRDISPDNIILRRSDQKPVLIDFGVVKEVVTRLQTGTTAVQATTVGKAGYAPSEQLQSGRAYPSSDLYALAVTVLVLLTGREPHELFDDTTLGWKWRSFTQVSDQLATVLDKALSYRPGDRYQSVSDMVQALQGGGAAPRSPQSPAARGQQQSPISEMRTVAVGSPMATTGVPTQSVPASRAPKTRVVTSTQRRETMDNPLVLIVLFIGAIILAGFGGWAVVNYVLKPSPPEVSDGGVQPLPFPEDLDDQPSQPDAPTPEPLDPPIEDGPADYTTSLALAVGDPKTVEGGIKEGETVNYQIEAEVGQTLRATIEGEGVVFSVLNAEGKALRGARQVLDWEGDLPEDGLYTVQIQTTRGREQGTYELGVALEGLADDGETIDDTPGDESSSTDPSEGGDATDDGSSDQRPDEEEGGEADVQEQVSTQRVQFPEGQTGTLLANSVGPGRVQRYMVNANQGQVITVKITQASGPVTFDVTFPGGEAIAEAEGVLYWNSVLPLGGDYAVDVRASSEANFTLDVQIVGQGTQSP</sequence>
<dbReference type="RefSeq" id="WP_163703081.1">
    <property type="nucleotide sequence ID" value="NZ_QXHD01000004.1"/>
</dbReference>
<dbReference type="EC" id="2.7.11.1" evidence="1"/>
<dbReference type="AlphaFoldDB" id="A0A6M0RXU0"/>